<dbReference type="STRING" id="428993.SAMN06296058_0332"/>
<evidence type="ECO:0000256" key="2">
    <source>
        <dbReference type="ARBA" id="ARBA00019066"/>
    </source>
</evidence>
<feature type="region of interest" description="Disordered" evidence="4">
    <location>
        <begin position="293"/>
        <end position="411"/>
    </location>
</feature>
<accession>A0A1T5IY34</accession>
<organism evidence="5 6">
    <name type="scientific">Pseudoxanthomonas indica</name>
    <dbReference type="NCBI Taxonomy" id="428993"/>
    <lineage>
        <taxon>Bacteria</taxon>
        <taxon>Pseudomonadati</taxon>
        <taxon>Pseudomonadota</taxon>
        <taxon>Gammaproteobacteria</taxon>
        <taxon>Lysobacterales</taxon>
        <taxon>Lysobacteraceae</taxon>
        <taxon>Pseudoxanthomonas</taxon>
    </lineage>
</organism>
<dbReference type="GO" id="GO:0042619">
    <property type="term" value="P:poly-hydroxybutyrate biosynthetic process"/>
    <property type="evidence" value="ECO:0007669"/>
    <property type="project" value="UniProtKB-KW"/>
</dbReference>
<comment type="pathway">
    <text evidence="1">Biopolymer metabolism; poly-(R)-3-hydroxybutanoate biosynthesis.</text>
</comment>
<dbReference type="UniPathway" id="UPA00917"/>
<gene>
    <name evidence="5" type="ORF">SAMN06296058_0332</name>
</gene>
<evidence type="ECO:0000256" key="4">
    <source>
        <dbReference type="SAM" id="MobiDB-lite"/>
    </source>
</evidence>
<sequence>MADYAPPGAGDFDAMARQYWNLWGDALRQWSGGAPAPTPAPGWQQALDWWSKLVPGGAPGVDDVVQRFRHQSGDWFGQMQQLAARFAGQDASAADVAQAWKQMLGVDLGHGPWRDFLGGLQGGGSGGFDSWYRQVRPYIDNLQREAERWMHLPTFGPMREHQERWQGLAQAQQDYQRSLLDYEQTMLHVAQLALARFESLLAARAEPGQQVTSARALFDLWIDAAEQAYAEVALSPEFRRVYGALTNAQMQLRLAVTTEIEQICLQLGMPTRTEVDSAYRKIADLERRLHRMERRGKAEAATRQANAAPARKAAAPVQESPRQRPVEADSGERVAASVKRTAAPRRATADKRKAAVKVSKAKPNTGKARVAARSAAPASRTATAPVAEAKPGKVAKPATTAKPGKSAPVVSMKDWVARYAGDEDKKQAGKKQGRRK</sequence>
<dbReference type="AlphaFoldDB" id="A0A1T5IY34"/>
<dbReference type="Pfam" id="PF09712">
    <property type="entry name" value="PHA_synth_III_E"/>
    <property type="match status" value="1"/>
</dbReference>
<evidence type="ECO:0000313" key="6">
    <source>
        <dbReference type="Proteomes" id="UP000190341"/>
    </source>
</evidence>
<dbReference type="InterPro" id="IPR010123">
    <property type="entry name" value="PHA_synth_III_E"/>
</dbReference>
<evidence type="ECO:0000313" key="5">
    <source>
        <dbReference type="EMBL" id="SKC44106.1"/>
    </source>
</evidence>
<protein>
    <recommendedName>
        <fullName evidence="2">Poly(3-hydroxyalkanoate) polymerase subunit PhaE</fullName>
    </recommendedName>
</protein>
<evidence type="ECO:0000256" key="1">
    <source>
        <dbReference type="ARBA" id="ARBA00004683"/>
    </source>
</evidence>
<name>A0A1T5IY34_9GAMM</name>
<feature type="compositionally biased region" description="Low complexity" evidence="4">
    <location>
        <begin position="356"/>
        <end position="387"/>
    </location>
</feature>
<dbReference type="OrthoDB" id="6115526at2"/>
<feature type="compositionally biased region" description="Basic and acidic residues" evidence="4">
    <location>
        <begin position="321"/>
        <end position="332"/>
    </location>
</feature>
<proteinExistence type="predicted"/>
<reference evidence="5 6" key="1">
    <citation type="submission" date="2017-02" db="EMBL/GenBank/DDBJ databases">
        <authorList>
            <person name="Peterson S.W."/>
        </authorList>
    </citation>
    <scope>NUCLEOTIDE SEQUENCE [LARGE SCALE GENOMIC DNA]</scope>
    <source>
        <strain evidence="5 6">P15</strain>
    </source>
</reference>
<keyword evidence="3" id="KW-0583">PHB biosynthesis</keyword>
<feature type="compositionally biased region" description="Low complexity" evidence="4">
    <location>
        <begin position="301"/>
        <end position="319"/>
    </location>
</feature>
<keyword evidence="6" id="KW-1185">Reference proteome</keyword>
<dbReference type="RefSeq" id="WP_079722748.1">
    <property type="nucleotide sequence ID" value="NZ_BMCL01000003.1"/>
</dbReference>
<evidence type="ECO:0000256" key="3">
    <source>
        <dbReference type="ARBA" id="ARBA00022752"/>
    </source>
</evidence>
<dbReference type="EMBL" id="FUZV01000001">
    <property type="protein sequence ID" value="SKC44106.1"/>
    <property type="molecule type" value="Genomic_DNA"/>
</dbReference>
<dbReference type="NCBIfam" id="TIGR01834">
    <property type="entry name" value="PHA_synth_III_E"/>
    <property type="match status" value="1"/>
</dbReference>
<dbReference type="Proteomes" id="UP000190341">
    <property type="component" value="Unassembled WGS sequence"/>
</dbReference>